<dbReference type="OrthoDB" id="1937631at2"/>
<dbReference type="SUPFAM" id="SSF49265">
    <property type="entry name" value="Fibronectin type III"/>
    <property type="match status" value="1"/>
</dbReference>
<dbReference type="Proteomes" id="UP000092024">
    <property type="component" value="Unassembled WGS sequence"/>
</dbReference>
<evidence type="ECO:0000313" key="2">
    <source>
        <dbReference type="EMBL" id="OBR64084.1"/>
    </source>
</evidence>
<dbReference type="STRING" id="1844972.A7K91_20170"/>
<dbReference type="Gene3D" id="2.60.40.10">
    <property type="entry name" value="Immunoglobulins"/>
    <property type="match status" value="1"/>
</dbReference>
<feature type="domain" description="Fibronectin type-III" evidence="1">
    <location>
        <begin position="116"/>
        <end position="205"/>
    </location>
</feature>
<protein>
    <recommendedName>
        <fullName evidence="1">Fibronectin type-III domain-containing protein</fullName>
    </recommendedName>
</protein>
<organism evidence="2 3">
    <name type="scientific">Paenibacillus oryzae</name>
    <dbReference type="NCBI Taxonomy" id="1844972"/>
    <lineage>
        <taxon>Bacteria</taxon>
        <taxon>Bacillati</taxon>
        <taxon>Bacillota</taxon>
        <taxon>Bacilli</taxon>
        <taxon>Bacillales</taxon>
        <taxon>Paenibacillaceae</taxon>
        <taxon>Paenibacillus</taxon>
    </lineage>
</organism>
<reference evidence="2 3" key="1">
    <citation type="submission" date="2016-05" db="EMBL/GenBank/DDBJ databases">
        <title>Paenibacillus oryzae. sp. nov., isolated from the rice root.</title>
        <authorList>
            <person name="Zhang J."/>
            <person name="Zhang X."/>
        </authorList>
    </citation>
    <scope>NUCLEOTIDE SEQUENCE [LARGE SCALE GENOMIC DNA]</scope>
    <source>
        <strain evidence="2 3">1DrF-4</strain>
    </source>
</reference>
<gene>
    <name evidence="2" type="ORF">A7K91_20170</name>
</gene>
<comment type="caution">
    <text evidence="2">The sequence shown here is derived from an EMBL/GenBank/DDBJ whole genome shotgun (WGS) entry which is preliminary data.</text>
</comment>
<dbReference type="EMBL" id="LYPA01000067">
    <property type="protein sequence ID" value="OBR64084.1"/>
    <property type="molecule type" value="Genomic_DNA"/>
</dbReference>
<accession>A0A1A5YES2</accession>
<dbReference type="Gene3D" id="2.60.120.260">
    <property type="entry name" value="Galactose-binding domain-like"/>
    <property type="match status" value="1"/>
</dbReference>
<dbReference type="CDD" id="cd00063">
    <property type="entry name" value="FN3"/>
    <property type="match status" value="1"/>
</dbReference>
<evidence type="ECO:0000259" key="1">
    <source>
        <dbReference type="PROSITE" id="PS50853"/>
    </source>
</evidence>
<name>A0A1A5YES2_9BACL</name>
<dbReference type="InterPro" id="IPR036116">
    <property type="entry name" value="FN3_sf"/>
</dbReference>
<dbReference type="InterPro" id="IPR013783">
    <property type="entry name" value="Ig-like_fold"/>
</dbReference>
<evidence type="ECO:0000313" key="3">
    <source>
        <dbReference type="Proteomes" id="UP000092024"/>
    </source>
</evidence>
<keyword evidence="3" id="KW-1185">Reference proteome</keyword>
<dbReference type="PROSITE" id="PS50853">
    <property type="entry name" value="FN3"/>
    <property type="match status" value="1"/>
</dbReference>
<sequence length="282" mass="30351">MYNGSASPNSNGTPPYSNKGEVSFKFVGTKFRIIAVGGSNRASNVDIYVDGAKNSFALNNTSTINNWKTLAYEVTGLDNGVHEVVMNNFVPSTTSFTPFGLDAIDIDEAGYLINANIASPSLFAQASEAKVDLNWTSVTNATGYNVKRALTSGGPYETIATSVPGTTYSDAGVIPGITYYYVVTAINVGGEGAPSNVASATIPIPEAARAILIVTMTTGLEKEYDLSMQEVNDFINWYEAKQEGTGKASYAINKHDNIKGPFKSRKDYILFDRILTFEVSEY</sequence>
<proteinExistence type="predicted"/>
<dbReference type="InterPro" id="IPR003961">
    <property type="entry name" value="FN3_dom"/>
</dbReference>
<dbReference type="AlphaFoldDB" id="A0A1A5YES2"/>